<keyword evidence="8" id="KW-1185">Reference proteome</keyword>
<reference evidence="7 8" key="1">
    <citation type="submission" date="2016-11" db="EMBL/GenBank/DDBJ databases">
        <title>Trade-off between light-utilization and light-protection in marine flavobacteria.</title>
        <authorList>
            <person name="Kumagai Y."/>
        </authorList>
    </citation>
    <scope>NUCLEOTIDE SEQUENCE [LARGE SCALE GENOMIC DNA]</scope>
    <source>
        <strain evidence="7 8">JCM 17109</strain>
    </source>
</reference>
<keyword evidence="3 6" id="KW-0812">Transmembrane</keyword>
<sequence length="324" mass="36327">MSLKKTLIKIAKILLPFLLGAFLIYISYTQFTTEQLDEIKGYLRDADYRFIALGMVLAMLSHLSRAWRWNYMLAALDKKPTYLNNIIAIGSGYAMNLIIPRSGEVTRAVIVNRTDDIPVDQGLGTIIAERVLDFIILLAITATAMLTASGEIVEFFKESIEVAFAKANPIKITTYLIILVIIVVLGIYLLKKLQLFQKVKGFLAGIKDGFTTIWTMEKKWRYLAHTLFIWFMYLAMFYVCIFAIPDTDSMPVSAVLCAFVAGSFAVAFTNGGLGAYPYLISQVLLLFGYSAVVGTAFGWIVWLSQTLLVIVFGLLCFVLFSMRK</sequence>
<comment type="caution">
    <text evidence="7">The sequence shown here is derived from an EMBL/GenBank/DDBJ whole genome shotgun (WGS) entry which is preliminary data.</text>
</comment>
<dbReference type="RefSeq" id="WP_242446524.1">
    <property type="nucleotide sequence ID" value="NZ_MQUC01000003.1"/>
</dbReference>
<dbReference type="Pfam" id="PF03706">
    <property type="entry name" value="LPG_synthase_TM"/>
    <property type="match status" value="1"/>
</dbReference>
<protein>
    <recommendedName>
        <fullName evidence="9">TIGR00374 family protein</fullName>
    </recommendedName>
</protein>
<dbReference type="PANTHER" id="PTHR39087">
    <property type="entry name" value="UPF0104 MEMBRANE PROTEIN MJ1595"/>
    <property type="match status" value="1"/>
</dbReference>
<evidence type="ECO:0008006" key="9">
    <source>
        <dbReference type="Google" id="ProtNLM"/>
    </source>
</evidence>
<comment type="subcellular location">
    <subcellularLocation>
        <location evidence="1">Cell membrane</location>
        <topology evidence="1">Multi-pass membrane protein</topology>
    </subcellularLocation>
</comment>
<evidence type="ECO:0000256" key="4">
    <source>
        <dbReference type="ARBA" id="ARBA00022989"/>
    </source>
</evidence>
<accession>A0A2S9WVZ3</accession>
<organism evidence="7 8">
    <name type="scientific">Nonlabens agnitus</name>
    <dbReference type="NCBI Taxonomy" id="870484"/>
    <lineage>
        <taxon>Bacteria</taxon>
        <taxon>Pseudomonadati</taxon>
        <taxon>Bacteroidota</taxon>
        <taxon>Flavobacteriia</taxon>
        <taxon>Flavobacteriales</taxon>
        <taxon>Flavobacteriaceae</taxon>
        <taxon>Nonlabens</taxon>
    </lineage>
</organism>
<evidence type="ECO:0000256" key="1">
    <source>
        <dbReference type="ARBA" id="ARBA00004651"/>
    </source>
</evidence>
<name>A0A2S9WVZ3_9FLAO</name>
<feature type="transmembrane region" description="Helical" evidence="6">
    <location>
        <begin position="131"/>
        <end position="152"/>
    </location>
</feature>
<feature type="transmembrane region" description="Helical" evidence="6">
    <location>
        <begin position="222"/>
        <end position="244"/>
    </location>
</feature>
<dbReference type="PANTHER" id="PTHR39087:SF2">
    <property type="entry name" value="UPF0104 MEMBRANE PROTEIN MJ1595"/>
    <property type="match status" value="1"/>
</dbReference>
<dbReference type="AlphaFoldDB" id="A0A2S9WVZ3"/>
<evidence type="ECO:0000313" key="8">
    <source>
        <dbReference type="Proteomes" id="UP000239532"/>
    </source>
</evidence>
<evidence type="ECO:0000313" key="7">
    <source>
        <dbReference type="EMBL" id="PRP67657.1"/>
    </source>
</evidence>
<keyword evidence="4 6" id="KW-1133">Transmembrane helix</keyword>
<dbReference type="Proteomes" id="UP000239532">
    <property type="component" value="Unassembled WGS sequence"/>
</dbReference>
<feature type="transmembrane region" description="Helical" evidence="6">
    <location>
        <begin position="299"/>
        <end position="320"/>
    </location>
</feature>
<feature type="transmembrane region" description="Helical" evidence="6">
    <location>
        <begin position="48"/>
        <end position="67"/>
    </location>
</feature>
<dbReference type="InterPro" id="IPR022791">
    <property type="entry name" value="L-PG_synthase/AglD"/>
</dbReference>
<keyword evidence="5 6" id="KW-0472">Membrane</keyword>
<gene>
    <name evidence="7" type="ORF">BST86_11435</name>
</gene>
<evidence type="ECO:0000256" key="2">
    <source>
        <dbReference type="ARBA" id="ARBA00022475"/>
    </source>
</evidence>
<evidence type="ECO:0000256" key="3">
    <source>
        <dbReference type="ARBA" id="ARBA00022692"/>
    </source>
</evidence>
<dbReference type="GO" id="GO:0005886">
    <property type="term" value="C:plasma membrane"/>
    <property type="evidence" value="ECO:0007669"/>
    <property type="project" value="UniProtKB-SubCell"/>
</dbReference>
<dbReference type="EMBL" id="MQUC01000003">
    <property type="protein sequence ID" value="PRP67657.1"/>
    <property type="molecule type" value="Genomic_DNA"/>
</dbReference>
<evidence type="ECO:0000256" key="6">
    <source>
        <dbReference type="SAM" id="Phobius"/>
    </source>
</evidence>
<feature type="transmembrane region" description="Helical" evidence="6">
    <location>
        <begin position="250"/>
        <end position="268"/>
    </location>
</feature>
<proteinExistence type="predicted"/>
<keyword evidence="2" id="KW-1003">Cell membrane</keyword>
<evidence type="ECO:0000256" key="5">
    <source>
        <dbReference type="ARBA" id="ARBA00023136"/>
    </source>
</evidence>
<feature type="transmembrane region" description="Helical" evidence="6">
    <location>
        <begin position="172"/>
        <end position="190"/>
    </location>
</feature>
<feature type="transmembrane region" description="Helical" evidence="6">
    <location>
        <begin position="7"/>
        <end position="28"/>
    </location>
</feature>
<feature type="transmembrane region" description="Helical" evidence="6">
    <location>
        <begin position="275"/>
        <end position="293"/>
    </location>
</feature>